<proteinExistence type="predicted"/>
<sequence length="256" mass="29227">MKVVILAGGFGTRISEETDNKPKPMIPIGNWPILVHIMMIYSHFGHKDFLVACGYKGEYIKEYFSNFRHHNSDLFVDLESGHLEHTNIRVPKWKIGCIDTGQNTMTGGRVRRLRDHIGNERFMVTYGDGVGDIDIAKLVAFHESHGKLATVTAVRPPARFGALKLDDDRVLSFNEKSNADVGWINGGFFVFEPDFLDLIDGDGTHLETDPMTRLVEADELRAFQHDGFWQPMDTLREHRNLVQMWETGTAPWKLWD</sequence>
<comment type="caution">
    <text evidence="2">The sequence shown here is derived from an EMBL/GenBank/DDBJ whole genome shotgun (WGS) entry which is preliminary data.</text>
</comment>
<reference evidence="2 3" key="1">
    <citation type="submission" date="2020-04" db="EMBL/GenBank/DDBJ databases">
        <title>Rhodospirillaceae bacterium KN72 isolated from deep sea.</title>
        <authorList>
            <person name="Zhang D.-C."/>
        </authorList>
    </citation>
    <scope>NUCLEOTIDE SEQUENCE [LARGE SCALE GENOMIC DNA]</scope>
    <source>
        <strain evidence="2 3">KN72</strain>
    </source>
</reference>
<dbReference type="InterPro" id="IPR029044">
    <property type="entry name" value="Nucleotide-diphossugar_trans"/>
</dbReference>
<dbReference type="SUPFAM" id="SSF53448">
    <property type="entry name" value="Nucleotide-diphospho-sugar transferases"/>
    <property type="match status" value="1"/>
</dbReference>
<gene>
    <name evidence="2" type="primary">rfbF</name>
    <name evidence="2" type="ORF">HH303_00320</name>
</gene>
<dbReference type="AlphaFoldDB" id="A0A7Y0DY05"/>
<dbReference type="RefSeq" id="WP_169623220.1">
    <property type="nucleotide sequence ID" value="NZ_JABBNT010000001.1"/>
</dbReference>
<dbReference type="CDD" id="cd02524">
    <property type="entry name" value="G1P_cytidylyltransferase"/>
    <property type="match status" value="1"/>
</dbReference>
<evidence type="ECO:0000259" key="1">
    <source>
        <dbReference type="Pfam" id="PF00483"/>
    </source>
</evidence>
<evidence type="ECO:0000313" key="3">
    <source>
        <dbReference type="Proteomes" id="UP000539372"/>
    </source>
</evidence>
<dbReference type="PANTHER" id="PTHR47183:SF1">
    <property type="entry name" value="GLUCOSE-1-PHOSPHATE CYTIDYLYLTRANSFERASE"/>
    <property type="match status" value="1"/>
</dbReference>
<keyword evidence="3" id="KW-1185">Reference proteome</keyword>
<name>A0A7Y0DY05_9PROT</name>
<dbReference type="EC" id="2.7.7.33" evidence="2"/>
<dbReference type="PANTHER" id="PTHR47183">
    <property type="entry name" value="GLUCOSE-1-PHOSPHATE CYTIDYLYLTRANSFERASE-RELATED"/>
    <property type="match status" value="1"/>
</dbReference>
<feature type="domain" description="Nucleotidyl transferase" evidence="1">
    <location>
        <begin position="2"/>
        <end position="229"/>
    </location>
</feature>
<keyword evidence="2" id="KW-0548">Nucleotidyltransferase</keyword>
<protein>
    <submittedName>
        <fullName evidence="2">Glucose-1-phosphate cytidylyltransferase</fullName>
        <ecNumber evidence="2">2.7.7.33</ecNumber>
    </submittedName>
</protein>
<dbReference type="Pfam" id="PF00483">
    <property type="entry name" value="NTP_transferase"/>
    <property type="match status" value="1"/>
</dbReference>
<keyword evidence="2" id="KW-0808">Transferase</keyword>
<dbReference type="InterPro" id="IPR005835">
    <property type="entry name" value="NTP_transferase_dom"/>
</dbReference>
<accession>A0A7Y0DY05</accession>
<dbReference type="Gene3D" id="3.90.550.10">
    <property type="entry name" value="Spore Coat Polysaccharide Biosynthesis Protein SpsA, Chain A"/>
    <property type="match status" value="1"/>
</dbReference>
<dbReference type="InterPro" id="IPR046981">
    <property type="entry name" value="G1P_cyt_trans"/>
</dbReference>
<evidence type="ECO:0000313" key="2">
    <source>
        <dbReference type="EMBL" id="NMM42901.1"/>
    </source>
</evidence>
<dbReference type="GO" id="GO:0047343">
    <property type="term" value="F:glucose-1-phosphate cytidylyltransferase activity"/>
    <property type="evidence" value="ECO:0007669"/>
    <property type="project" value="UniProtKB-EC"/>
</dbReference>
<dbReference type="EMBL" id="JABBNT010000001">
    <property type="protein sequence ID" value="NMM42901.1"/>
    <property type="molecule type" value="Genomic_DNA"/>
</dbReference>
<organism evidence="2 3">
    <name type="scientific">Pacificispira spongiicola</name>
    <dbReference type="NCBI Taxonomy" id="2729598"/>
    <lineage>
        <taxon>Bacteria</taxon>
        <taxon>Pseudomonadati</taxon>
        <taxon>Pseudomonadota</taxon>
        <taxon>Alphaproteobacteria</taxon>
        <taxon>Rhodospirillales</taxon>
        <taxon>Rhodospirillaceae</taxon>
        <taxon>Pacificispira</taxon>
    </lineage>
</organism>
<dbReference type="NCBIfam" id="TIGR02623">
    <property type="entry name" value="G1P_cyt_trans"/>
    <property type="match status" value="1"/>
</dbReference>
<dbReference type="Proteomes" id="UP000539372">
    <property type="component" value="Unassembled WGS sequence"/>
</dbReference>
<dbReference type="GO" id="GO:0009243">
    <property type="term" value="P:O antigen biosynthetic process"/>
    <property type="evidence" value="ECO:0007669"/>
    <property type="project" value="InterPro"/>
</dbReference>
<dbReference type="InterPro" id="IPR013446">
    <property type="entry name" value="G1P_cyt_trans-like"/>
</dbReference>